<reference evidence="2 3" key="1">
    <citation type="submission" date="2022-06" db="EMBL/GenBank/DDBJ databases">
        <title>Thiomicrohabdus sp. nov, an obligately chemolithoautotrophic, sulfur-oxidizing bacterium isolated from beach of Guanyin Mountain. Amoy.</title>
        <authorList>
            <person name="Zhu H."/>
        </authorList>
    </citation>
    <scope>NUCLEOTIDE SEQUENCE [LARGE SCALE GENOMIC DNA]</scope>
    <source>
        <strain evidence="2 3">XGS-01</strain>
    </source>
</reference>
<proteinExistence type="predicted"/>
<feature type="transmembrane region" description="Helical" evidence="1">
    <location>
        <begin position="40"/>
        <end position="61"/>
    </location>
</feature>
<keyword evidence="1" id="KW-0472">Membrane</keyword>
<feature type="transmembrane region" description="Helical" evidence="1">
    <location>
        <begin position="67"/>
        <end position="85"/>
    </location>
</feature>
<evidence type="ECO:0000256" key="1">
    <source>
        <dbReference type="SAM" id="Phobius"/>
    </source>
</evidence>
<feature type="transmembrane region" description="Helical" evidence="1">
    <location>
        <begin position="218"/>
        <end position="238"/>
    </location>
</feature>
<feature type="transmembrane region" description="Helical" evidence="1">
    <location>
        <begin position="147"/>
        <end position="168"/>
    </location>
</feature>
<feature type="transmembrane region" description="Helical" evidence="1">
    <location>
        <begin position="6"/>
        <end position="28"/>
    </location>
</feature>
<sequence>MIQLDYGNFSLLKLLAGYLILAGILILLKKYPLQQVVSKLFLDLHLIILIIPMLTLAAQEQRPLDDVFLLLLGYSVVFVTLKLFEKLKVNFPSPSKALSLSILFVLSLVYAYLFFGMLFIGGLGWFNLNFYEIYSTRELYNANALPFFGYLLSWVAYVFNIFLMVFFLHKKKYILVVFFILMQVMLFGMTNHKLILFVPVVVLFFYLMFMYKLNSKIFLMASIGIALAIILSFMHPMFEGLSMRAFYTPAAMHTLYFDYFSTHSSALMSGTRWASIFDAPYDSKAVQIVAQHFWGRDFSPNVGWLGNAYANFGFGGIVVFALMLSIYLKLADEFVSKIPGGKKFSVIMIPVIFSLCSSAFNTVLVTHGGILLLLILWLTPSLVKNN</sequence>
<dbReference type="Proteomes" id="UP001222275">
    <property type="component" value="Chromosome"/>
</dbReference>
<keyword evidence="1" id="KW-1133">Transmembrane helix</keyword>
<feature type="transmembrane region" description="Helical" evidence="1">
    <location>
        <begin position="195"/>
        <end position="211"/>
    </location>
</feature>
<feature type="transmembrane region" description="Helical" evidence="1">
    <location>
        <begin position="308"/>
        <end position="330"/>
    </location>
</feature>
<protein>
    <submittedName>
        <fullName evidence="2">Uncharacterized protein</fullName>
    </submittedName>
</protein>
<keyword evidence="3" id="KW-1185">Reference proteome</keyword>
<dbReference type="RefSeq" id="WP_275595401.1">
    <property type="nucleotide sequence ID" value="NZ_CP102381.1"/>
</dbReference>
<dbReference type="EMBL" id="CP102381">
    <property type="protein sequence ID" value="WEJ63147.1"/>
    <property type="molecule type" value="Genomic_DNA"/>
</dbReference>
<feature type="transmembrane region" description="Helical" evidence="1">
    <location>
        <begin position="97"/>
        <end position="127"/>
    </location>
</feature>
<name>A0ABY8CCD0_9GAMM</name>
<evidence type="ECO:0000313" key="2">
    <source>
        <dbReference type="EMBL" id="WEJ63147.1"/>
    </source>
</evidence>
<organism evidence="2 3">
    <name type="scientific">Thiomicrorhabdus lithotrophica</name>
    <dbReference type="NCBI Taxonomy" id="2949997"/>
    <lineage>
        <taxon>Bacteria</taxon>
        <taxon>Pseudomonadati</taxon>
        <taxon>Pseudomonadota</taxon>
        <taxon>Gammaproteobacteria</taxon>
        <taxon>Thiotrichales</taxon>
        <taxon>Piscirickettsiaceae</taxon>
        <taxon>Thiomicrorhabdus</taxon>
    </lineage>
</organism>
<feature type="transmembrane region" description="Helical" evidence="1">
    <location>
        <begin position="351"/>
        <end position="378"/>
    </location>
</feature>
<feature type="transmembrane region" description="Helical" evidence="1">
    <location>
        <begin position="173"/>
        <end position="189"/>
    </location>
</feature>
<evidence type="ECO:0000313" key="3">
    <source>
        <dbReference type="Proteomes" id="UP001222275"/>
    </source>
</evidence>
<accession>A0ABY8CCD0</accession>
<gene>
    <name evidence="2" type="ORF">NR989_02535</name>
</gene>
<keyword evidence="1" id="KW-0812">Transmembrane</keyword>